<dbReference type="Pfam" id="PF00691">
    <property type="entry name" value="OmpA"/>
    <property type="match status" value="1"/>
</dbReference>
<dbReference type="GO" id="GO:0006811">
    <property type="term" value="P:monoatomic ion transport"/>
    <property type="evidence" value="ECO:0007669"/>
    <property type="project" value="UniProtKB-KW"/>
</dbReference>
<evidence type="ECO:0000259" key="13">
    <source>
        <dbReference type="PROSITE" id="PS51123"/>
    </source>
</evidence>
<dbReference type="PANTHER" id="PTHR30329:SF21">
    <property type="entry name" value="LIPOPROTEIN YIAD-RELATED"/>
    <property type="match status" value="1"/>
</dbReference>
<dbReference type="PROSITE" id="PS51123">
    <property type="entry name" value="OMPA_2"/>
    <property type="match status" value="1"/>
</dbReference>
<evidence type="ECO:0000313" key="14">
    <source>
        <dbReference type="EMBL" id="CAE7149591.1"/>
    </source>
</evidence>
<evidence type="ECO:0000256" key="1">
    <source>
        <dbReference type="ARBA" id="ARBA00004571"/>
    </source>
</evidence>
<dbReference type="InterPro" id="IPR036737">
    <property type="entry name" value="OmpA-like_sf"/>
</dbReference>
<evidence type="ECO:0000256" key="2">
    <source>
        <dbReference type="ARBA" id="ARBA00022448"/>
    </source>
</evidence>
<dbReference type="AlphaFoldDB" id="A0A812IN04"/>
<dbReference type="SUPFAM" id="SSF103088">
    <property type="entry name" value="OmpA-like"/>
    <property type="match status" value="1"/>
</dbReference>
<dbReference type="Gene3D" id="2.40.160.20">
    <property type="match status" value="1"/>
</dbReference>
<dbReference type="InterPro" id="IPR027385">
    <property type="entry name" value="Beta-barrel_OMP"/>
</dbReference>
<protein>
    <submittedName>
        <fullName evidence="14">OprF protein</fullName>
    </submittedName>
</protein>
<dbReference type="Pfam" id="PF02412">
    <property type="entry name" value="TSP_3"/>
    <property type="match status" value="2"/>
</dbReference>
<accession>A0A812IN04</accession>
<name>A0A812IN04_9DINO</name>
<dbReference type="CDD" id="cd07185">
    <property type="entry name" value="OmpA_C-like"/>
    <property type="match status" value="1"/>
</dbReference>
<keyword evidence="11" id="KW-1133">Transmembrane helix</keyword>
<dbReference type="InterPro" id="IPR021342">
    <property type="entry name" value="DUF2959"/>
</dbReference>
<evidence type="ECO:0000256" key="5">
    <source>
        <dbReference type="ARBA" id="ARBA00022729"/>
    </source>
</evidence>
<dbReference type="SUPFAM" id="SSF56925">
    <property type="entry name" value="OMPA-like"/>
    <property type="match status" value="1"/>
</dbReference>
<keyword evidence="2" id="KW-0813">Transport</keyword>
<dbReference type="PANTHER" id="PTHR30329">
    <property type="entry name" value="STATOR ELEMENT OF FLAGELLAR MOTOR COMPLEX"/>
    <property type="match status" value="1"/>
</dbReference>
<dbReference type="Gene3D" id="3.30.1330.60">
    <property type="entry name" value="OmpA-like domain"/>
    <property type="match status" value="1"/>
</dbReference>
<feature type="signal peptide" evidence="12">
    <location>
        <begin position="1"/>
        <end position="16"/>
    </location>
</feature>
<keyword evidence="10" id="KW-0175">Coiled coil</keyword>
<keyword evidence="9" id="KW-0998">Cell outer membrane</keyword>
<dbReference type="SUPFAM" id="SSF103647">
    <property type="entry name" value="TSP type-3 repeat"/>
    <property type="match status" value="1"/>
</dbReference>
<evidence type="ECO:0000256" key="7">
    <source>
        <dbReference type="ARBA" id="ARBA00023114"/>
    </source>
</evidence>
<keyword evidence="5 12" id="KW-0732">Signal</keyword>
<dbReference type="InterPro" id="IPR006664">
    <property type="entry name" value="OMP_bac"/>
</dbReference>
<reference evidence="14" key="1">
    <citation type="submission" date="2021-02" db="EMBL/GenBank/DDBJ databases">
        <authorList>
            <person name="Dougan E. K."/>
            <person name="Rhodes N."/>
            <person name="Thang M."/>
            <person name="Chan C."/>
        </authorList>
    </citation>
    <scope>NUCLEOTIDE SEQUENCE</scope>
</reference>
<dbReference type="Gene3D" id="1.20.5.300">
    <property type="match status" value="1"/>
</dbReference>
<dbReference type="PRINTS" id="PR01021">
    <property type="entry name" value="OMPADOMAIN"/>
</dbReference>
<dbReference type="EMBL" id="CAJNJA010000001">
    <property type="protein sequence ID" value="CAE7149591.1"/>
    <property type="molecule type" value="Genomic_DNA"/>
</dbReference>
<evidence type="ECO:0000256" key="12">
    <source>
        <dbReference type="SAM" id="SignalP"/>
    </source>
</evidence>
<dbReference type="InterPro" id="IPR050330">
    <property type="entry name" value="Bact_OuterMem_StrucFunc"/>
</dbReference>
<dbReference type="Proteomes" id="UP000601435">
    <property type="component" value="Unassembled WGS sequence"/>
</dbReference>
<feature type="coiled-coil region" evidence="10">
    <location>
        <begin position="397"/>
        <end position="460"/>
    </location>
</feature>
<dbReference type="InterPro" id="IPR003367">
    <property type="entry name" value="Thrombospondin_3-like_rpt"/>
</dbReference>
<dbReference type="OrthoDB" id="10499661at2759"/>
<dbReference type="InterPro" id="IPR006665">
    <property type="entry name" value="OmpA-like"/>
</dbReference>
<feature type="chain" id="PRO_5032426078" evidence="12">
    <location>
        <begin position="17"/>
        <end position="819"/>
    </location>
</feature>
<evidence type="ECO:0000256" key="10">
    <source>
        <dbReference type="SAM" id="Coils"/>
    </source>
</evidence>
<evidence type="ECO:0000256" key="9">
    <source>
        <dbReference type="ARBA" id="ARBA00023237"/>
    </source>
</evidence>
<evidence type="ECO:0000256" key="11">
    <source>
        <dbReference type="SAM" id="Phobius"/>
    </source>
</evidence>
<comment type="caution">
    <text evidence="14">The sequence shown here is derived from an EMBL/GenBank/DDBJ whole genome shotgun (WGS) entry which is preliminary data.</text>
</comment>
<gene>
    <name evidence="14" type="primary">oprF</name>
    <name evidence="14" type="ORF">SNEC2469_LOCUS143</name>
</gene>
<dbReference type="GO" id="GO:0046930">
    <property type="term" value="C:pore complex"/>
    <property type="evidence" value="ECO:0007669"/>
    <property type="project" value="UniProtKB-KW"/>
</dbReference>
<feature type="transmembrane region" description="Helical" evidence="11">
    <location>
        <begin position="578"/>
        <end position="598"/>
    </location>
</feature>
<comment type="subcellular location">
    <subcellularLocation>
        <location evidence="1">Cell outer membrane</location>
        <topology evidence="1">Multi-pass membrane protein</topology>
    </subcellularLocation>
</comment>
<evidence type="ECO:0000256" key="6">
    <source>
        <dbReference type="ARBA" id="ARBA00023065"/>
    </source>
</evidence>
<keyword evidence="7" id="KW-0626">Porin</keyword>
<keyword evidence="3" id="KW-1134">Transmembrane beta strand</keyword>
<dbReference type="InterPro" id="IPR028974">
    <property type="entry name" value="TSP_type-3_rpt"/>
</dbReference>
<dbReference type="InterPro" id="IPR011250">
    <property type="entry name" value="OMP/PagP_B-barrel"/>
</dbReference>
<evidence type="ECO:0000256" key="4">
    <source>
        <dbReference type="ARBA" id="ARBA00022692"/>
    </source>
</evidence>
<dbReference type="GO" id="GO:0005509">
    <property type="term" value="F:calcium ion binding"/>
    <property type="evidence" value="ECO:0007669"/>
    <property type="project" value="InterPro"/>
</dbReference>
<dbReference type="Pfam" id="PF13505">
    <property type="entry name" value="OMP_b-brl"/>
    <property type="match status" value="1"/>
</dbReference>
<sequence length="819" mass="87844">MLAITLLWTANVLADGHNNPHKGQFYLSPGAIAYTGPDSSNIGYEDTEVGGALILGYGLSDNWSVEVMAGRVEDAGFDNRYGSGEDEVNLRWLDFVYNLPAKNAWQPFMLVGGGRTEYDMDGVRPDARDNQLNVGVGVYRQLSDHISLRADVRGVSSSKVGGLEPFAFLGLTGFIGSPAAPAAPADSDGDGVPNDMDNCPTTPAGRVVDAQGCELDADNDGVVDGADQCPDTPAGVSVDQNGCPLDADGDGVPDFRDDCPDSEAGAKVNDRGCYIELEEEVTIDMSIEFETNKAQLRPDHTSELARAVRFLRQYPNTKAVIEGHTDTDGAASYNQNLSEQRAKAVYEYLVNEAGVDASRLTWAGFGETRPIASNDTAAGACESAYYGVQEQFGNLKNDILVDRVEDAMEAQEDAKEEFKSALEQFEAVVGVPESQLKTVYNRLNDAFEDAEDKASTVSERIDSVEDVADDLFEEWAEELEQISNASLRRQSAEKLRTSKRRSSDLIKAMRRAESRMAPVLTSFRDHVLFLKHNLNAQAVASLQGELGGIESDVGRLIRDMEASIAEAQTKQEGHMKTFAWVVVVLLLLIGGAVACVALNSGSLVKSGIEKFGPQFLGIEVQVDNVDLAITEGSAAINGLRLGNPAGFSGADMMQVDQIKVVLDTSQISDTLVVMKEVVIDGANITAIAKGQQTNFQQLMANLESATGGDSQASTDAGPGTKFIIDKFSFTNTQAALDSDVVGQLALTIPDIRLQNIGRKSNGVTGAELAQQILKPLTASISNEAVKQGLDIDGVKQNIEQRVRDKIGSGLKSLTDSLSQ</sequence>
<evidence type="ECO:0000313" key="15">
    <source>
        <dbReference type="Proteomes" id="UP000601435"/>
    </source>
</evidence>
<dbReference type="GO" id="GO:0007155">
    <property type="term" value="P:cell adhesion"/>
    <property type="evidence" value="ECO:0007669"/>
    <property type="project" value="InterPro"/>
</dbReference>
<keyword evidence="4 11" id="KW-0812">Transmembrane</keyword>
<organism evidence="14 15">
    <name type="scientific">Symbiodinium necroappetens</name>
    <dbReference type="NCBI Taxonomy" id="1628268"/>
    <lineage>
        <taxon>Eukaryota</taxon>
        <taxon>Sar</taxon>
        <taxon>Alveolata</taxon>
        <taxon>Dinophyceae</taxon>
        <taxon>Suessiales</taxon>
        <taxon>Symbiodiniaceae</taxon>
        <taxon>Symbiodinium</taxon>
    </lineage>
</organism>
<keyword evidence="6" id="KW-0406">Ion transport</keyword>
<evidence type="ECO:0000256" key="8">
    <source>
        <dbReference type="ARBA" id="ARBA00023136"/>
    </source>
</evidence>
<feature type="domain" description="OmpA-like" evidence="13">
    <location>
        <begin position="276"/>
        <end position="405"/>
    </location>
</feature>
<dbReference type="Pfam" id="PF11172">
    <property type="entry name" value="DUF2959"/>
    <property type="match status" value="1"/>
</dbReference>
<evidence type="ECO:0000256" key="3">
    <source>
        <dbReference type="ARBA" id="ARBA00022452"/>
    </source>
</evidence>
<keyword evidence="8 11" id="KW-0472">Membrane</keyword>
<dbReference type="GO" id="GO:0015288">
    <property type="term" value="F:porin activity"/>
    <property type="evidence" value="ECO:0007669"/>
    <property type="project" value="UniProtKB-KW"/>
</dbReference>
<keyword evidence="15" id="KW-1185">Reference proteome</keyword>
<proteinExistence type="predicted"/>